<dbReference type="PANTHER" id="PTHR11941:SF171">
    <property type="entry name" value="SD19268P"/>
    <property type="match status" value="1"/>
</dbReference>
<comment type="caution">
    <text evidence="4">The sequence shown here is derived from an EMBL/GenBank/DDBJ whole genome shotgun (WGS) entry which is preliminary data.</text>
</comment>
<accession>A0A8T9C9G6</accession>
<sequence>MDESSTIQFPSFESNGTDPVKSESEVSTNGFNGGITAILTPTMSSNGSDEKPKVCPNCAELQRKPTNDSNNQIDSSKEDTAPPGLFAPVSFESHSNGIILETILVDNIQAPHTGTIKIIQLRRPNTKNALSRQMVRELGNEIEEIHRQTYDNSTSCTRALIITSAIDNVFCSGADLKERATMSLSETKVFLSSLRSLLQQLSTLPVPSIACVSGVALGGGLELALACNLRVFASNAAVALPETRLAIIPGAGGTYRLPQLVGTSRAMDMILTGRRVYADEAYTMGLCNRLVLAAEREVGSKLEGETQRLEALDASIALATQISMGGPAAVRVALHVLRGGPDALENAAYEAVLGTEDRNEALQAIAFKSKSQIFPARVSNSTLNFALSLPAGG</sequence>
<dbReference type="InterPro" id="IPR029045">
    <property type="entry name" value="ClpP/crotonase-like_dom_sf"/>
</dbReference>
<dbReference type="Proteomes" id="UP000469558">
    <property type="component" value="Unassembled WGS sequence"/>
</dbReference>
<dbReference type="SUPFAM" id="SSF52096">
    <property type="entry name" value="ClpP/crotonase"/>
    <property type="match status" value="1"/>
</dbReference>
<dbReference type="GO" id="GO:0005739">
    <property type="term" value="C:mitochondrion"/>
    <property type="evidence" value="ECO:0007669"/>
    <property type="project" value="TreeGrafter"/>
</dbReference>
<evidence type="ECO:0000313" key="4">
    <source>
        <dbReference type="EMBL" id="TVY81976.1"/>
    </source>
</evidence>
<reference evidence="4 5" key="1">
    <citation type="submission" date="2018-05" db="EMBL/GenBank/DDBJ databases">
        <title>Genome sequencing and assembly of the regulated plant pathogen Lachnellula willkommii and related sister species for the development of diagnostic species identification markers.</title>
        <authorList>
            <person name="Giroux E."/>
            <person name="Bilodeau G."/>
        </authorList>
    </citation>
    <scope>NUCLEOTIDE SEQUENCE [LARGE SCALE GENOMIC DNA]</scope>
    <source>
        <strain evidence="4 5">CBS 268.59</strain>
    </source>
</reference>
<proteinExistence type="inferred from homology"/>
<dbReference type="GO" id="GO:0016829">
    <property type="term" value="F:lyase activity"/>
    <property type="evidence" value="ECO:0007669"/>
    <property type="project" value="UniProtKB-KW"/>
</dbReference>
<evidence type="ECO:0000256" key="3">
    <source>
        <dbReference type="SAM" id="MobiDB-lite"/>
    </source>
</evidence>
<keyword evidence="5" id="KW-1185">Reference proteome</keyword>
<dbReference type="AlphaFoldDB" id="A0A8T9C9G6"/>
<dbReference type="EMBL" id="QGMK01000394">
    <property type="protein sequence ID" value="TVY81976.1"/>
    <property type="molecule type" value="Genomic_DNA"/>
</dbReference>
<gene>
    <name evidence="4" type="ORF">LSUE1_G002357</name>
</gene>
<dbReference type="InterPro" id="IPR001753">
    <property type="entry name" value="Enoyl-CoA_hydra/iso"/>
</dbReference>
<keyword evidence="2" id="KW-0456">Lyase</keyword>
<name>A0A8T9C9G6_9HELO</name>
<dbReference type="Gene3D" id="3.90.226.10">
    <property type="entry name" value="2-enoyl-CoA Hydratase, Chain A, domain 1"/>
    <property type="match status" value="1"/>
</dbReference>
<dbReference type="Pfam" id="PF00378">
    <property type="entry name" value="ECH_1"/>
    <property type="match status" value="1"/>
</dbReference>
<dbReference type="GO" id="GO:0006635">
    <property type="term" value="P:fatty acid beta-oxidation"/>
    <property type="evidence" value="ECO:0007669"/>
    <property type="project" value="TreeGrafter"/>
</dbReference>
<organism evidence="4 5">
    <name type="scientific">Lachnellula suecica</name>
    <dbReference type="NCBI Taxonomy" id="602035"/>
    <lineage>
        <taxon>Eukaryota</taxon>
        <taxon>Fungi</taxon>
        <taxon>Dikarya</taxon>
        <taxon>Ascomycota</taxon>
        <taxon>Pezizomycotina</taxon>
        <taxon>Leotiomycetes</taxon>
        <taxon>Helotiales</taxon>
        <taxon>Lachnaceae</taxon>
        <taxon>Lachnellula</taxon>
    </lineage>
</organism>
<evidence type="ECO:0000256" key="1">
    <source>
        <dbReference type="ARBA" id="ARBA00005254"/>
    </source>
</evidence>
<feature type="region of interest" description="Disordered" evidence="3">
    <location>
        <begin position="1"/>
        <end position="82"/>
    </location>
</feature>
<dbReference type="PANTHER" id="PTHR11941">
    <property type="entry name" value="ENOYL-COA HYDRATASE-RELATED"/>
    <property type="match status" value="1"/>
</dbReference>
<evidence type="ECO:0000256" key="2">
    <source>
        <dbReference type="ARBA" id="ARBA00023239"/>
    </source>
</evidence>
<dbReference type="OrthoDB" id="410701at2759"/>
<dbReference type="CDD" id="cd06558">
    <property type="entry name" value="crotonase-like"/>
    <property type="match status" value="1"/>
</dbReference>
<evidence type="ECO:0000313" key="5">
    <source>
        <dbReference type="Proteomes" id="UP000469558"/>
    </source>
</evidence>
<dbReference type="FunFam" id="3.90.226.10:FF:000009">
    <property type="entry name" value="Carnitinyl-CoA dehydratase"/>
    <property type="match status" value="1"/>
</dbReference>
<comment type="similarity">
    <text evidence="1">Belongs to the enoyl-CoA hydratase/isomerase family.</text>
</comment>
<protein>
    <submittedName>
        <fullName evidence="4">Putative enoyl-CoA hydratase</fullName>
    </submittedName>
</protein>
<feature type="compositionally biased region" description="Polar residues" evidence="3">
    <location>
        <begin position="1"/>
        <end position="17"/>
    </location>
</feature>